<accession>A0AAC9SQU6</accession>
<dbReference type="RefSeq" id="WP_014457195.1">
    <property type="nucleotide sequence ID" value="NZ_CP021922.1"/>
</dbReference>
<dbReference type="AlphaFoldDB" id="A0AAC9SQU6"/>
<organism evidence="1 2">
    <name type="scientific">Acetobacter pasteurianus subsp. pasteurianus</name>
    <dbReference type="NCBI Taxonomy" id="481145"/>
    <lineage>
        <taxon>Bacteria</taxon>
        <taxon>Pseudomonadati</taxon>
        <taxon>Pseudomonadota</taxon>
        <taxon>Alphaproteobacteria</taxon>
        <taxon>Acetobacterales</taxon>
        <taxon>Acetobacteraceae</taxon>
        <taxon>Acetobacter</taxon>
    </lineage>
</organism>
<name>A0AAC9SQU6_ACEPA</name>
<gene>
    <name evidence="1" type="ORF">S101468_01355</name>
</gene>
<sequence length="260" mass="27920">MENCGFGWQNRVLDATLAASAQVGSLPVSNLRIPQGAPSLGWRAPATSAVLTVSGVPGAQWRAFSLHRTNLSASATWRIRTGSVNSWWGIDWHTDWSGPCNEANGQCVHVLPSTVTDERCEITITDTANPDGYLDIPLVYAGPLFQPVRNYSTSSTFGRTLGQDSVTSLGGQEFTSTRWYQRKYTISHQSLGDADAAVLDQILLAAAADRNVLFVPDPSADPATLAAQALYGRLSAGSDLSNPFGAADRHEISLTLTERL</sequence>
<dbReference type="EMBL" id="CP021922">
    <property type="protein sequence ID" value="ASC05613.1"/>
    <property type="molecule type" value="Genomic_DNA"/>
</dbReference>
<protein>
    <submittedName>
        <fullName evidence="1">Uncharacterized protein</fullName>
    </submittedName>
</protein>
<reference evidence="1 2" key="1">
    <citation type="submission" date="2017-06" db="EMBL/GenBank/DDBJ databases">
        <title>Genome sequence of Acetobacter pasteurianus subsp. pasteurianus strain SRCM101468.</title>
        <authorList>
            <person name="Cho S.H."/>
        </authorList>
    </citation>
    <scope>NUCLEOTIDE SEQUENCE [LARGE SCALE GENOMIC DNA]</scope>
    <source>
        <strain evidence="1 2">SRCM101468</strain>
    </source>
</reference>
<dbReference type="Proteomes" id="UP000196816">
    <property type="component" value="Chromosome"/>
</dbReference>
<evidence type="ECO:0000313" key="1">
    <source>
        <dbReference type="EMBL" id="ASC05613.1"/>
    </source>
</evidence>
<evidence type="ECO:0000313" key="2">
    <source>
        <dbReference type="Proteomes" id="UP000196816"/>
    </source>
</evidence>
<proteinExistence type="predicted"/>